<gene>
    <name evidence="1" type="ORF">BCL69_103220</name>
</gene>
<reference evidence="1 2" key="1">
    <citation type="submission" date="2019-07" db="EMBL/GenBank/DDBJ databases">
        <title>Active sludge and wastewater microbial communities from Klosterneuburg, Austria.</title>
        <authorList>
            <person name="Wagner M."/>
        </authorList>
    </citation>
    <scope>NUCLEOTIDE SEQUENCE [LARGE SCALE GENOMIC DNA]</scope>
    <source>
        <strain evidence="1 2">Nm2</strain>
    </source>
</reference>
<dbReference type="AlphaFoldDB" id="A0A5D3YDP5"/>
<dbReference type="InterPro" id="IPR046715">
    <property type="entry name" value="DUF6607"/>
</dbReference>
<sequence length="352" mass="40679">MYSIKELKSNCQSTLCFHNFSCLTGILVTLIGCASAPQIQAKPTITEYPTLERPVVGCAADERPFDCDRRAILALQGEFQVTFNFYETVILKPGYTRKGPKHSGAFEKVVLIEDSGKKLSFQHLLVNSSGEEIKHWRQDWVYESLKNWSYVGDQRFEQQTKTPEEIAGTWTQLVYEVSDAPRYTGTGKWNHKYGVSTWTSDRTWRPLPRREYTTRDDYQLINAENRHTITPQGWTLEQDNTKVIRTSDQKDTVLVREFGFNEYRRISGYDFSAAMDYWQATAPFWAEVRTHWSDELAKGSTVLAFPTGDNQLIDGLFKLAEDYKQQPDLRTHQSKLDALFKRFVKTESKTSK</sequence>
<dbReference type="Proteomes" id="UP000324176">
    <property type="component" value="Unassembled WGS sequence"/>
</dbReference>
<proteinExistence type="predicted"/>
<accession>A0A5D3YDP5</accession>
<comment type="caution">
    <text evidence="1">The sequence shown here is derived from an EMBL/GenBank/DDBJ whole genome shotgun (WGS) entry which is preliminary data.</text>
</comment>
<evidence type="ECO:0008006" key="3">
    <source>
        <dbReference type="Google" id="ProtNLM"/>
    </source>
</evidence>
<organism evidence="1 2">
    <name type="scientific">Nitrosomonas communis</name>
    <dbReference type="NCBI Taxonomy" id="44574"/>
    <lineage>
        <taxon>Bacteria</taxon>
        <taxon>Pseudomonadati</taxon>
        <taxon>Pseudomonadota</taxon>
        <taxon>Betaproteobacteria</taxon>
        <taxon>Nitrosomonadales</taxon>
        <taxon>Nitrosomonadaceae</taxon>
        <taxon>Nitrosomonas</taxon>
    </lineage>
</organism>
<protein>
    <recommendedName>
        <fullName evidence="3">Lipoprotein</fullName>
    </recommendedName>
</protein>
<evidence type="ECO:0000313" key="2">
    <source>
        <dbReference type="Proteomes" id="UP000324176"/>
    </source>
</evidence>
<name>A0A5D3YDP5_9PROT</name>
<evidence type="ECO:0000313" key="1">
    <source>
        <dbReference type="EMBL" id="TYP86342.1"/>
    </source>
</evidence>
<dbReference type="Pfam" id="PF20311">
    <property type="entry name" value="DUF6607"/>
    <property type="match status" value="1"/>
</dbReference>
<dbReference type="PROSITE" id="PS51257">
    <property type="entry name" value="PROKAR_LIPOPROTEIN"/>
    <property type="match status" value="1"/>
</dbReference>
<dbReference type="EMBL" id="VNHT01000032">
    <property type="protein sequence ID" value="TYP86342.1"/>
    <property type="molecule type" value="Genomic_DNA"/>
</dbReference>